<reference evidence="2 3" key="1">
    <citation type="submission" date="2021-01" db="EMBL/GenBank/DDBJ databases">
        <title>Genomic Encyclopedia of Type Strains, Phase IV (KMG-IV): sequencing the most valuable type-strain genomes for metagenomic binning, comparative biology and taxonomic classification.</title>
        <authorList>
            <person name="Goeker M."/>
        </authorList>
    </citation>
    <scope>NUCLEOTIDE SEQUENCE [LARGE SCALE GENOMIC DNA]</scope>
    <source>
        <strain evidence="2 3">DSM 21461</strain>
    </source>
</reference>
<feature type="domain" description="Antitoxin SocA-like Panacea" evidence="1">
    <location>
        <begin position="45"/>
        <end position="137"/>
    </location>
</feature>
<keyword evidence="3" id="KW-1185">Reference proteome</keyword>
<comment type="caution">
    <text evidence="2">The sequence shown here is derived from an EMBL/GenBank/DDBJ whole genome shotgun (WGS) entry which is preliminary data.</text>
</comment>
<dbReference type="RefSeq" id="WP_205052054.1">
    <property type="nucleotide sequence ID" value="NZ_JAFBDH010000005.1"/>
</dbReference>
<dbReference type="Proteomes" id="UP000720595">
    <property type="component" value="Unassembled WGS sequence"/>
</dbReference>
<sequence>MVTENLNNKEVKYSAMDIANWFLNYNYQLREFEDEDTDDISNLKLQKLLYYADGCYLAIFDKQLFPEKIMAWKHGPVVENVYYKFKNNGSSGISDFSHENIEIDHDTRGLLEEVYDVFGKYSAWGLREMTHKETPWKETKQSCEIDRNVIKDYFKEHYVK</sequence>
<dbReference type="EMBL" id="JAFBDH010000005">
    <property type="protein sequence ID" value="MBM7550533.1"/>
    <property type="molecule type" value="Genomic_DNA"/>
</dbReference>
<dbReference type="InterPro" id="IPR025272">
    <property type="entry name" value="SocA_Panacea"/>
</dbReference>
<evidence type="ECO:0000313" key="2">
    <source>
        <dbReference type="EMBL" id="MBM7550533.1"/>
    </source>
</evidence>
<organism evidence="2 3">
    <name type="scientific">Peptoniphilus gorbachii</name>
    <dbReference type="NCBI Taxonomy" id="411567"/>
    <lineage>
        <taxon>Bacteria</taxon>
        <taxon>Bacillati</taxon>
        <taxon>Bacillota</taxon>
        <taxon>Tissierellia</taxon>
        <taxon>Tissierellales</taxon>
        <taxon>Peptoniphilaceae</taxon>
        <taxon>Peptoniphilus</taxon>
    </lineage>
</organism>
<gene>
    <name evidence="2" type="ORF">JOD41_001270</name>
</gene>
<dbReference type="Pfam" id="PF13274">
    <property type="entry name" value="SocA_Panacea"/>
    <property type="match status" value="1"/>
</dbReference>
<proteinExistence type="predicted"/>
<evidence type="ECO:0000313" key="3">
    <source>
        <dbReference type="Proteomes" id="UP000720595"/>
    </source>
</evidence>
<protein>
    <submittedName>
        <fullName evidence="2">Phage-associated protein</fullName>
    </submittedName>
</protein>
<accession>A0ABS2MKI7</accession>
<evidence type="ECO:0000259" key="1">
    <source>
        <dbReference type="Pfam" id="PF13274"/>
    </source>
</evidence>
<name>A0ABS2MKI7_9FIRM</name>